<evidence type="ECO:0000313" key="2">
    <source>
        <dbReference type="Proteomes" id="UP000198806"/>
    </source>
</evidence>
<dbReference type="OrthoDB" id="1956182at2"/>
<dbReference type="STRING" id="1527.SAMN04489757_105111"/>
<dbReference type="RefSeq" id="WP_091684789.1">
    <property type="nucleotide sequence ID" value="NZ_BAABFM010000026.1"/>
</dbReference>
<organism evidence="1 2">
    <name type="scientific">Anaerocolumna aminovalerica</name>
    <dbReference type="NCBI Taxonomy" id="1527"/>
    <lineage>
        <taxon>Bacteria</taxon>
        <taxon>Bacillati</taxon>
        <taxon>Bacillota</taxon>
        <taxon>Clostridia</taxon>
        <taxon>Lachnospirales</taxon>
        <taxon>Lachnospiraceae</taxon>
        <taxon>Anaerocolumna</taxon>
    </lineage>
</organism>
<gene>
    <name evidence="1" type="ORF">SAMN04489757_105111</name>
</gene>
<dbReference type="AlphaFoldDB" id="A0A1I5DB34"/>
<evidence type="ECO:0000313" key="1">
    <source>
        <dbReference type="EMBL" id="SFN96478.1"/>
    </source>
</evidence>
<name>A0A1I5DB34_9FIRM</name>
<protein>
    <recommendedName>
        <fullName evidence="3">Lipoprotein</fullName>
    </recommendedName>
</protein>
<sequence length="200" mass="22168">MKKKILYTILALALILLAGCKRKDIKLNTKDAEVNTVVIKRDGTVQAATVEEFSKEYYSLDALNNFITKEINKFNKSLGSETAITIDSLEMNGETAVLILTYQNLDTYGAFNKVEAVTMGLDALSGSNLELPDVFVKEDNGSYVKKEEALKNEKYKVVMINDSVDLMVEGTIKYYANCILVNSRTIQTAPEGASVIVYKP</sequence>
<dbReference type="EMBL" id="FOWD01000005">
    <property type="protein sequence ID" value="SFN96478.1"/>
    <property type="molecule type" value="Genomic_DNA"/>
</dbReference>
<keyword evidence="2" id="KW-1185">Reference proteome</keyword>
<accession>A0A1I5DB34</accession>
<evidence type="ECO:0008006" key="3">
    <source>
        <dbReference type="Google" id="ProtNLM"/>
    </source>
</evidence>
<proteinExistence type="predicted"/>
<dbReference type="Proteomes" id="UP000198806">
    <property type="component" value="Unassembled WGS sequence"/>
</dbReference>
<reference evidence="1 2" key="1">
    <citation type="submission" date="2016-10" db="EMBL/GenBank/DDBJ databases">
        <authorList>
            <person name="de Groot N.N."/>
        </authorList>
    </citation>
    <scope>NUCLEOTIDE SEQUENCE [LARGE SCALE GENOMIC DNA]</scope>
    <source>
        <strain evidence="1 2">DSM 1283</strain>
    </source>
</reference>
<dbReference type="PROSITE" id="PS51257">
    <property type="entry name" value="PROKAR_LIPOPROTEIN"/>
    <property type="match status" value="1"/>
</dbReference>